<dbReference type="AlphaFoldDB" id="A0AA48KCT9"/>
<dbReference type="KEGG" id="msil:METEAL_30270"/>
<accession>A0AA48KCT9</accession>
<evidence type="ECO:0008006" key="3">
    <source>
        <dbReference type="Google" id="ProtNLM"/>
    </source>
</evidence>
<dbReference type="Proteomes" id="UP001238179">
    <property type="component" value="Chromosome"/>
</dbReference>
<evidence type="ECO:0000313" key="1">
    <source>
        <dbReference type="EMBL" id="BDU73853.1"/>
    </source>
</evidence>
<name>A0AA48KCT9_9BACT</name>
<protein>
    <recommendedName>
        <fullName evidence="3">TetR family transcriptional regulator</fullName>
    </recommendedName>
</protein>
<evidence type="ECO:0000313" key="2">
    <source>
        <dbReference type="Proteomes" id="UP001238179"/>
    </source>
</evidence>
<dbReference type="RefSeq" id="WP_316412521.1">
    <property type="nucleotide sequence ID" value="NZ_AP027080.1"/>
</dbReference>
<reference evidence="2" key="1">
    <citation type="journal article" date="2023" name="Int. J. Syst. Evol. Microbiol.">
        <title>Mesoterricola silvestris gen. nov., sp. nov., Mesoterricola sediminis sp. nov., Geothrix oryzae sp. nov., Geothrix edaphica sp. nov., Geothrix rubra sp. nov., and Geothrix limicola sp. nov., six novel members of Acidobacteriota isolated from soils.</title>
        <authorList>
            <person name="Itoh H."/>
            <person name="Sugisawa Y."/>
            <person name="Mise K."/>
            <person name="Xu Z."/>
            <person name="Kuniyasu M."/>
            <person name="Ushijima N."/>
            <person name="Kawano K."/>
            <person name="Kobayashi E."/>
            <person name="Shiratori Y."/>
            <person name="Masuda Y."/>
            <person name="Senoo K."/>
        </authorList>
    </citation>
    <scope>NUCLEOTIDE SEQUENCE [LARGE SCALE GENOMIC DNA]</scope>
    <source>
        <strain evidence="2">W79</strain>
    </source>
</reference>
<sequence length="177" mass="19986">MAEGRRGRQIQKQRELLDRTLAALETGGPTDVRSFADLDAILFHDHADLVRGLAEVLDRSGLVDAFQALARHLEEDSGLWLRRLERLEADPALRARRAERDRDYLEVLGAHFRRWGAADPQGQRVSDLEATLALAAQRGAERLWVQGRGRPVLPVLVDEALAVLWPALYAHARRHRP</sequence>
<organism evidence="1 2">
    <name type="scientific">Mesoterricola silvestris</name>
    <dbReference type="NCBI Taxonomy" id="2927979"/>
    <lineage>
        <taxon>Bacteria</taxon>
        <taxon>Pseudomonadati</taxon>
        <taxon>Acidobacteriota</taxon>
        <taxon>Holophagae</taxon>
        <taxon>Holophagales</taxon>
        <taxon>Holophagaceae</taxon>
        <taxon>Mesoterricola</taxon>
    </lineage>
</organism>
<proteinExistence type="predicted"/>
<dbReference type="Gene3D" id="1.10.357.10">
    <property type="entry name" value="Tetracycline Repressor, domain 2"/>
    <property type="match status" value="1"/>
</dbReference>
<dbReference type="EMBL" id="AP027080">
    <property type="protein sequence ID" value="BDU73853.1"/>
    <property type="molecule type" value="Genomic_DNA"/>
</dbReference>
<keyword evidence="2" id="KW-1185">Reference proteome</keyword>
<gene>
    <name evidence="1" type="ORF">METEAL_30270</name>
</gene>